<feature type="region of interest" description="Disordered" evidence="1">
    <location>
        <begin position="37"/>
        <end position="59"/>
    </location>
</feature>
<accession>D8LSZ4</accession>
<dbReference type="InterPro" id="IPR029044">
    <property type="entry name" value="Nucleotide-diphossugar_trans"/>
</dbReference>
<feature type="region of interest" description="Disordered" evidence="1">
    <location>
        <begin position="208"/>
        <end position="268"/>
    </location>
</feature>
<reference evidence="3 4" key="1">
    <citation type="journal article" date="2010" name="Nature">
        <title>The Ectocarpus genome and the independent evolution of multicellularity in brown algae.</title>
        <authorList>
            <person name="Cock J.M."/>
            <person name="Sterck L."/>
            <person name="Rouze P."/>
            <person name="Scornet D."/>
            <person name="Allen A.E."/>
            <person name="Amoutzias G."/>
            <person name="Anthouard V."/>
            <person name="Artiguenave F."/>
            <person name="Aury J.M."/>
            <person name="Badger J.H."/>
            <person name="Beszteri B."/>
            <person name="Billiau K."/>
            <person name="Bonnet E."/>
            <person name="Bothwell J.H."/>
            <person name="Bowler C."/>
            <person name="Boyen C."/>
            <person name="Brownlee C."/>
            <person name="Carrano C.J."/>
            <person name="Charrier B."/>
            <person name="Cho G.Y."/>
            <person name="Coelho S.M."/>
            <person name="Collen J."/>
            <person name="Corre E."/>
            <person name="Da Silva C."/>
            <person name="Delage L."/>
            <person name="Delaroque N."/>
            <person name="Dittami S.M."/>
            <person name="Doulbeau S."/>
            <person name="Elias M."/>
            <person name="Farnham G."/>
            <person name="Gachon C.M."/>
            <person name="Gschloessl B."/>
            <person name="Heesch S."/>
            <person name="Jabbari K."/>
            <person name="Jubin C."/>
            <person name="Kawai H."/>
            <person name="Kimura K."/>
            <person name="Kloareg B."/>
            <person name="Kupper F.C."/>
            <person name="Lang D."/>
            <person name="Le Bail A."/>
            <person name="Leblanc C."/>
            <person name="Lerouge P."/>
            <person name="Lohr M."/>
            <person name="Lopez P.J."/>
            <person name="Martens C."/>
            <person name="Maumus F."/>
            <person name="Michel G."/>
            <person name="Miranda-Saavedra D."/>
            <person name="Morales J."/>
            <person name="Moreau H."/>
            <person name="Motomura T."/>
            <person name="Nagasato C."/>
            <person name="Napoli C.A."/>
            <person name="Nelson D.R."/>
            <person name="Nyvall-Collen P."/>
            <person name="Peters A.F."/>
            <person name="Pommier C."/>
            <person name="Potin P."/>
            <person name="Poulain J."/>
            <person name="Quesneville H."/>
            <person name="Read B."/>
            <person name="Rensing S.A."/>
            <person name="Ritter A."/>
            <person name="Rousvoal S."/>
            <person name="Samanta M."/>
            <person name="Samson G."/>
            <person name="Schroeder D.C."/>
            <person name="Segurens B."/>
            <person name="Strittmatter M."/>
            <person name="Tonon T."/>
            <person name="Tregear J.W."/>
            <person name="Valentin K."/>
            <person name="von Dassow P."/>
            <person name="Yamagishi T."/>
            <person name="Van de Peer Y."/>
            <person name="Wincker P."/>
        </authorList>
    </citation>
    <scope>NUCLEOTIDE SEQUENCE [LARGE SCALE GENOMIC DNA]</scope>
    <source>
        <strain evidence="4">Ec32 / CCAP1310/4</strain>
    </source>
</reference>
<evidence type="ECO:0000256" key="2">
    <source>
        <dbReference type="SAM" id="SignalP"/>
    </source>
</evidence>
<proteinExistence type="predicted"/>
<keyword evidence="2" id="KW-0732">Signal</keyword>
<protein>
    <recommendedName>
        <fullName evidence="5">Glycosyltransferase family 8 protein</fullName>
    </recommendedName>
</protein>
<dbReference type="Gene3D" id="3.90.550.10">
    <property type="entry name" value="Spore Coat Polysaccharide Biosynthesis Protein SpsA, Chain A"/>
    <property type="match status" value="1"/>
</dbReference>
<gene>
    <name evidence="3" type="ORF">Esi_0077_0125</name>
</gene>
<dbReference type="InParanoid" id="D8LSZ4"/>
<dbReference type="AlphaFoldDB" id="D8LSZ4"/>
<dbReference type="Proteomes" id="UP000002630">
    <property type="component" value="Unassembled WGS sequence"/>
</dbReference>
<evidence type="ECO:0000313" key="3">
    <source>
        <dbReference type="EMBL" id="CBN77921.1"/>
    </source>
</evidence>
<name>D8LSZ4_ECTSI</name>
<evidence type="ECO:0000256" key="1">
    <source>
        <dbReference type="SAM" id="MobiDB-lite"/>
    </source>
</evidence>
<dbReference type="OrthoDB" id="10315507at2759"/>
<organism evidence="3 4">
    <name type="scientific">Ectocarpus siliculosus</name>
    <name type="common">Brown alga</name>
    <name type="synonym">Conferva siliculosa</name>
    <dbReference type="NCBI Taxonomy" id="2880"/>
    <lineage>
        <taxon>Eukaryota</taxon>
        <taxon>Sar</taxon>
        <taxon>Stramenopiles</taxon>
        <taxon>Ochrophyta</taxon>
        <taxon>PX clade</taxon>
        <taxon>Phaeophyceae</taxon>
        <taxon>Ectocarpales</taxon>
        <taxon>Ectocarpaceae</taxon>
        <taxon>Ectocarpus</taxon>
    </lineage>
</organism>
<feature type="compositionally biased region" description="Pro residues" evidence="1">
    <location>
        <begin position="256"/>
        <end position="266"/>
    </location>
</feature>
<keyword evidence="4" id="KW-1185">Reference proteome</keyword>
<dbReference type="eggNOG" id="ENOG502T04Z">
    <property type="taxonomic scope" value="Eukaryota"/>
</dbReference>
<feature type="compositionally biased region" description="Polar residues" evidence="1">
    <location>
        <begin position="39"/>
        <end position="56"/>
    </location>
</feature>
<sequence length="408" mass="43380">MRRARRRCWSVALALLLTYAVVSTVLFLRPPLHPVGPSTKPSTTISGNQRTRQQPRLRSASGADSIVFVALGPAARSASLLYALTSLREEGGWDGQVHVVVEREDDLACLSSYLRQSVTAIAIAPPPPPPSPGGSLHSGGGDTRGVVQNAKMAKMKLLDLLPPSVERVVYVDCDVVTQRPLGPFLDAVAREWDELDRKAAAAAAAATAAVGGPATTRPPPKKGVVNSRLRGGRDDGDEVFAPPPQPMSGDGDTNRRPPPPPPPPPSTVMIFADAGGHTVPVCRGCDRAHSGVVALARGHSERCLKLWHDAFEGDGAGNGGTSTDQEALDAALGEGSGCEAIMMGRWHLSFMKDAFVMAGLTRTSTFGHYTGLLHPKTLGKVYRRFYEWALGMSFEEWGQGEIQGCAVE</sequence>
<feature type="signal peptide" evidence="2">
    <location>
        <begin position="1"/>
        <end position="24"/>
    </location>
</feature>
<feature type="chain" id="PRO_5003117531" description="Glycosyltransferase family 8 protein" evidence="2">
    <location>
        <begin position="25"/>
        <end position="408"/>
    </location>
</feature>
<dbReference type="EMBL" id="FN649760">
    <property type="protein sequence ID" value="CBN77921.1"/>
    <property type="molecule type" value="Genomic_DNA"/>
</dbReference>
<evidence type="ECO:0000313" key="4">
    <source>
        <dbReference type="Proteomes" id="UP000002630"/>
    </source>
</evidence>
<evidence type="ECO:0008006" key="5">
    <source>
        <dbReference type="Google" id="ProtNLM"/>
    </source>
</evidence>